<protein>
    <submittedName>
        <fullName evidence="2">Uncharacterized protein</fullName>
    </submittedName>
</protein>
<organism evidence="2 3">
    <name type="scientific">Dothidotthia symphoricarpi CBS 119687</name>
    <dbReference type="NCBI Taxonomy" id="1392245"/>
    <lineage>
        <taxon>Eukaryota</taxon>
        <taxon>Fungi</taxon>
        <taxon>Dikarya</taxon>
        <taxon>Ascomycota</taxon>
        <taxon>Pezizomycotina</taxon>
        <taxon>Dothideomycetes</taxon>
        <taxon>Pleosporomycetidae</taxon>
        <taxon>Pleosporales</taxon>
        <taxon>Dothidotthiaceae</taxon>
        <taxon>Dothidotthia</taxon>
    </lineage>
</organism>
<accession>A0A6A6A0H6</accession>
<keyword evidence="1" id="KW-0472">Membrane</keyword>
<keyword evidence="1" id="KW-1133">Transmembrane helix</keyword>
<dbReference type="GeneID" id="54407414"/>
<dbReference type="AlphaFoldDB" id="A0A6A6A0H6"/>
<dbReference type="RefSeq" id="XP_033518591.1">
    <property type="nucleotide sequence ID" value="XM_033666982.1"/>
</dbReference>
<evidence type="ECO:0000256" key="1">
    <source>
        <dbReference type="SAM" id="Phobius"/>
    </source>
</evidence>
<reference evidence="2" key="1">
    <citation type="journal article" date="2020" name="Stud. Mycol.">
        <title>101 Dothideomycetes genomes: a test case for predicting lifestyles and emergence of pathogens.</title>
        <authorList>
            <person name="Haridas S."/>
            <person name="Albert R."/>
            <person name="Binder M."/>
            <person name="Bloem J."/>
            <person name="Labutti K."/>
            <person name="Salamov A."/>
            <person name="Andreopoulos B."/>
            <person name="Baker S."/>
            <person name="Barry K."/>
            <person name="Bills G."/>
            <person name="Bluhm B."/>
            <person name="Cannon C."/>
            <person name="Castanera R."/>
            <person name="Culley D."/>
            <person name="Daum C."/>
            <person name="Ezra D."/>
            <person name="Gonzalez J."/>
            <person name="Henrissat B."/>
            <person name="Kuo A."/>
            <person name="Liang C."/>
            <person name="Lipzen A."/>
            <person name="Lutzoni F."/>
            <person name="Magnuson J."/>
            <person name="Mondo S."/>
            <person name="Nolan M."/>
            <person name="Ohm R."/>
            <person name="Pangilinan J."/>
            <person name="Park H.-J."/>
            <person name="Ramirez L."/>
            <person name="Alfaro M."/>
            <person name="Sun H."/>
            <person name="Tritt A."/>
            <person name="Yoshinaga Y."/>
            <person name="Zwiers L.-H."/>
            <person name="Turgeon B."/>
            <person name="Goodwin S."/>
            <person name="Spatafora J."/>
            <person name="Crous P."/>
            <person name="Grigoriev I."/>
        </authorList>
    </citation>
    <scope>NUCLEOTIDE SEQUENCE</scope>
    <source>
        <strain evidence="2">CBS 119687</strain>
    </source>
</reference>
<dbReference type="EMBL" id="ML977520">
    <property type="protein sequence ID" value="KAF2124198.1"/>
    <property type="molecule type" value="Genomic_DNA"/>
</dbReference>
<name>A0A6A6A0H6_9PLEO</name>
<proteinExistence type="predicted"/>
<evidence type="ECO:0000313" key="3">
    <source>
        <dbReference type="Proteomes" id="UP000799771"/>
    </source>
</evidence>
<sequence>MYSNVTVKDTHRRVVHGKRQKPLRSDEKRLPTCDMASVRRKHAQCCFRDAVQRQTSIRRVSTSRFLEVETPASTVNLLVPRRGILFILIILYAYLLVYKLCKKLLNILIIIRRKELRTIIYIISKYRYKYIYKLRRKLIATISVID</sequence>
<feature type="transmembrane region" description="Helical" evidence="1">
    <location>
        <begin position="83"/>
        <end position="101"/>
    </location>
</feature>
<gene>
    <name evidence="2" type="ORF">P153DRAFT_361373</name>
</gene>
<keyword evidence="1" id="KW-0812">Transmembrane</keyword>
<evidence type="ECO:0000313" key="2">
    <source>
        <dbReference type="EMBL" id="KAF2124198.1"/>
    </source>
</evidence>
<dbReference type="Proteomes" id="UP000799771">
    <property type="component" value="Unassembled WGS sequence"/>
</dbReference>
<keyword evidence="3" id="KW-1185">Reference proteome</keyword>